<accession>A0A7X9X5F4</accession>
<dbReference type="RefSeq" id="WP_169498033.1">
    <property type="nucleotide sequence ID" value="NZ_JABBFZ010000006.1"/>
</dbReference>
<comment type="caution">
    <text evidence="1">The sequence shown here is derived from an EMBL/GenBank/DDBJ whole genome shotgun (WGS) entry which is preliminary data.</text>
</comment>
<evidence type="ECO:0000313" key="1">
    <source>
        <dbReference type="EMBL" id="NML31771.1"/>
    </source>
</evidence>
<gene>
    <name evidence="1" type="ORF">HHL14_13100</name>
</gene>
<proteinExistence type="predicted"/>
<dbReference type="EMBL" id="JABBFZ010000006">
    <property type="protein sequence ID" value="NML31771.1"/>
    <property type="molecule type" value="Genomic_DNA"/>
</dbReference>
<evidence type="ECO:0000313" key="2">
    <source>
        <dbReference type="Proteomes" id="UP000583127"/>
    </source>
</evidence>
<dbReference type="Proteomes" id="UP000583127">
    <property type="component" value="Unassembled WGS sequence"/>
</dbReference>
<keyword evidence="2" id="KW-1185">Reference proteome</keyword>
<dbReference type="AlphaFoldDB" id="A0A7X9X5F4"/>
<sequence>MQCTDVDDGRREQFLALIDGLTIERVAEVLRCCTRSVRNWRAGRSPVPWWRIEFLRIWRHNLDADPDARVLPEDSALANVVTEEQECLAWVSVTAPHFLSSRHAYEHYLKGWDVAGKIRRAKAAGQFRDVLRRWRELAKVEVRRWRDGPLFQGSNAPVSPR</sequence>
<organism evidence="1 2">
    <name type="scientific">Paraburkholderia antibiotica</name>
    <dbReference type="NCBI Taxonomy" id="2728839"/>
    <lineage>
        <taxon>Bacteria</taxon>
        <taxon>Pseudomonadati</taxon>
        <taxon>Pseudomonadota</taxon>
        <taxon>Betaproteobacteria</taxon>
        <taxon>Burkholderiales</taxon>
        <taxon>Burkholderiaceae</taxon>
        <taxon>Paraburkholderia</taxon>
    </lineage>
</organism>
<name>A0A7X9X5F4_9BURK</name>
<reference evidence="1 2" key="1">
    <citation type="submission" date="2020-04" db="EMBL/GenBank/DDBJ databases">
        <title>Paraburkholderia sp. G-4-1-8 isolated from soil.</title>
        <authorList>
            <person name="Dahal R.H."/>
        </authorList>
    </citation>
    <scope>NUCLEOTIDE SEQUENCE [LARGE SCALE GENOMIC DNA]</scope>
    <source>
        <strain evidence="1 2">G-4-1-8</strain>
    </source>
</reference>
<protein>
    <submittedName>
        <fullName evidence="1">IS21 family transposase</fullName>
    </submittedName>
</protein>